<sequence>MRMKGNSSAQTSETGLFSEAVKPHLSNPRVTDEVLIEKVNEAAGLELEQQNKLRRNTAAKPPRAEQVHAGKREGAAEPGPTVARPLSRSQVNFVSLKNTTSPSPNPPGNHTDTFSAAPQSNSSKPRNGTPTGYVPSQRQTKLISLIGERCMVQCHLDNVPVEALWDTGAQASLINNDWRKQHLPHRAVRPLSELLGAEPLVALAANGNEIPFDGWIEIEFYLDCDTHPKKTLLVPMLVSSDPNVAEEPIIGFNVIEEVVGKWGKQQPKAQNINKISRIFSVSVQTANSMLKLLQTPDPSQGVGIVLTGKRGVRLTAEQITTTYVCARVGIQFAGQSLLFVPDELSQLPEGLVTVSKGRSVYIPVSIASTSKLDVTLMPRTVLGHLEEIKAWYPITVGSSDKTPGTAGQNIFQPPIQLNELTSNPQPSHKPSQWDPPVKVDHLSEDQQQIARQLLREECHAFAYDDQDVGRIPTLNMHISLNDTTPVRKTYTSVPKPLHQEVKDYLQDLLNRGGFQSQDHPIPPQSCACVKSQVN</sequence>
<feature type="compositionally biased region" description="Polar residues" evidence="2">
    <location>
        <begin position="87"/>
        <end position="97"/>
    </location>
</feature>
<dbReference type="SUPFAM" id="SSF50630">
    <property type="entry name" value="Acid proteases"/>
    <property type="match status" value="1"/>
</dbReference>
<dbReference type="InterPro" id="IPR001995">
    <property type="entry name" value="Peptidase_A2_cat"/>
</dbReference>
<evidence type="ECO:0000256" key="2">
    <source>
        <dbReference type="SAM" id="MobiDB-lite"/>
    </source>
</evidence>
<dbReference type="GO" id="GO:0004190">
    <property type="term" value="F:aspartic-type endopeptidase activity"/>
    <property type="evidence" value="ECO:0007669"/>
    <property type="project" value="InterPro"/>
</dbReference>
<dbReference type="Proteomes" id="UP001152622">
    <property type="component" value="Chromosome 3"/>
</dbReference>
<feature type="compositionally biased region" description="Polar residues" evidence="2">
    <location>
        <begin position="1"/>
        <end position="15"/>
    </location>
</feature>
<evidence type="ECO:0000259" key="3">
    <source>
        <dbReference type="PROSITE" id="PS50175"/>
    </source>
</evidence>
<evidence type="ECO:0000256" key="1">
    <source>
        <dbReference type="ARBA" id="ARBA00022801"/>
    </source>
</evidence>
<evidence type="ECO:0000313" key="5">
    <source>
        <dbReference type="Proteomes" id="UP001152622"/>
    </source>
</evidence>
<comment type="caution">
    <text evidence="4">The sequence shown here is derived from an EMBL/GenBank/DDBJ whole genome shotgun (WGS) entry which is preliminary data.</text>
</comment>
<name>A0A9Q1FY06_SYNKA</name>
<evidence type="ECO:0000313" key="4">
    <source>
        <dbReference type="EMBL" id="KAJ8369291.1"/>
    </source>
</evidence>
<protein>
    <recommendedName>
        <fullName evidence="3">Peptidase A2 domain-containing protein</fullName>
    </recommendedName>
</protein>
<gene>
    <name evidence="4" type="ORF">SKAU_G00093190</name>
</gene>
<dbReference type="EMBL" id="JAINUF010000003">
    <property type="protein sequence ID" value="KAJ8369291.1"/>
    <property type="molecule type" value="Genomic_DNA"/>
</dbReference>
<dbReference type="GO" id="GO:0006508">
    <property type="term" value="P:proteolysis"/>
    <property type="evidence" value="ECO:0007669"/>
    <property type="project" value="InterPro"/>
</dbReference>
<dbReference type="InterPro" id="IPR021109">
    <property type="entry name" value="Peptidase_aspartic_dom_sf"/>
</dbReference>
<organism evidence="4 5">
    <name type="scientific">Synaphobranchus kaupii</name>
    <name type="common">Kaup's arrowtooth eel</name>
    <dbReference type="NCBI Taxonomy" id="118154"/>
    <lineage>
        <taxon>Eukaryota</taxon>
        <taxon>Metazoa</taxon>
        <taxon>Chordata</taxon>
        <taxon>Craniata</taxon>
        <taxon>Vertebrata</taxon>
        <taxon>Euteleostomi</taxon>
        <taxon>Actinopterygii</taxon>
        <taxon>Neopterygii</taxon>
        <taxon>Teleostei</taxon>
        <taxon>Anguilliformes</taxon>
        <taxon>Synaphobranchidae</taxon>
        <taxon>Synaphobranchus</taxon>
    </lineage>
</organism>
<keyword evidence="5" id="KW-1185">Reference proteome</keyword>
<dbReference type="OrthoDB" id="8962772at2759"/>
<feature type="compositionally biased region" description="Basic and acidic residues" evidence="2">
    <location>
        <begin position="30"/>
        <end position="40"/>
    </location>
</feature>
<accession>A0A9Q1FY06</accession>
<feature type="region of interest" description="Disordered" evidence="2">
    <location>
        <begin position="1"/>
        <end position="135"/>
    </location>
</feature>
<feature type="domain" description="Peptidase A2" evidence="3">
    <location>
        <begin position="161"/>
        <end position="254"/>
    </location>
</feature>
<dbReference type="AlphaFoldDB" id="A0A9Q1FY06"/>
<proteinExistence type="predicted"/>
<feature type="compositionally biased region" description="Polar residues" evidence="2">
    <location>
        <begin position="108"/>
        <end position="135"/>
    </location>
</feature>
<feature type="compositionally biased region" description="Polar residues" evidence="2">
    <location>
        <begin position="418"/>
        <end position="430"/>
    </location>
</feature>
<feature type="compositionally biased region" description="Basic and acidic residues" evidence="2">
    <location>
        <begin position="62"/>
        <end position="75"/>
    </location>
</feature>
<feature type="region of interest" description="Disordered" evidence="2">
    <location>
        <begin position="417"/>
        <end position="438"/>
    </location>
</feature>
<reference evidence="4" key="1">
    <citation type="journal article" date="2023" name="Science">
        <title>Genome structures resolve the early diversification of teleost fishes.</title>
        <authorList>
            <person name="Parey E."/>
            <person name="Louis A."/>
            <person name="Montfort J."/>
            <person name="Bouchez O."/>
            <person name="Roques C."/>
            <person name="Iampietro C."/>
            <person name="Lluch J."/>
            <person name="Castinel A."/>
            <person name="Donnadieu C."/>
            <person name="Desvignes T."/>
            <person name="Floi Bucao C."/>
            <person name="Jouanno E."/>
            <person name="Wen M."/>
            <person name="Mejri S."/>
            <person name="Dirks R."/>
            <person name="Jansen H."/>
            <person name="Henkel C."/>
            <person name="Chen W.J."/>
            <person name="Zahm M."/>
            <person name="Cabau C."/>
            <person name="Klopp C."/>
            <person name="Thompson A.W."/>
            <person name="Robinson-Rechavi M."/>
            <person name="Braasch I."/>
            <person name="Lecointre G."/>
            <person name="Bobe J."/>
            <person name="Postlethwait J.H."/>
            <person name="Berthelot C."/>
            <person name="Roest Crollius H."/>
            <person name="Guiguen Y."/>
        </authorList>
    </citation>
    <scope>NUCLEOTIDE SEQUENCE</scope>
    <source>
        <strain evidence="4">WJC10195</strain>
    </source>
</reference>
<dbReference type="PROSITE" id="PS50175">
    <property type="entry name" value="ASP_PROT_RETROV"/>
    <property type="match status" value="1"/>
</dbReference>
<keyword evidence="1" id="KW-0378">Hydrolase</keyword>